<accession>A0A0H5R2K6</accession>
<dbReference type="AlphaFoldDB" id="A0A0H5R2K6"/>
<evidence type="ECO:0000313" key="2">
    <source>
        <dbReference type="EMBL" id="CRZ02119.1"/>
    </source>
</evidence>
<evidence type="ECO:0000256" key="1">
    <source>
        <dbReference type="SAM" id="Phobius"/>
    </source>
</evidence>
<feature type="non-terminal residue" evidence="2">
    <location>
        <position position="1"/>
    </location>
</feature>
<organism evidence="2">
    <name type="scientific">Spongospora subterranea</name>
    <dbReference type="NCBI Taxonomy" id="70186"/>
    <lineage>
        <taxon>Eukaryota</taxon>
        <taxon>Sar</taxon>
        <taxon>Rhizaria</taxon>
        <taxon>Endomyxa</taxon>
        <taxon>Phytomyxea</taxon>
        <taxon>Plasmodiophorida</taxon>
        <taxon>Plasmodiophoridae</taxon>
        <taxon>Spongospora</taxon>
    </lineage>
</organism>
<name>A0A0H5R2K6_9EUKA</name>
<keyword evidence="1" id="KW-0812">Transmembrane</keyword>
<keyword evidence="1" id="KW-1133">Transmembrane helix</keyword>
<keyword evidence="1" id="KW-0472">Membrane</keyword>
<feature type="transmembrane region" description="Helical" evidence="1">
    <location>
        <begin position="40"/>
        <end position="60"/>
    </location>
</feature>
<feature type="transmembrane region" description="Helical" evidence="1">
    <location>
        <begin position="66"/>
        <end position="86"/>
    </location>
</feature>
<protein>
    <submittedName>
        <fullName evidence="2">Uncharacterized protein</fullName>
    </submittedName>
</protein>
<feature type="transmembrane region" description="Helical" evidence="1">
    <location>
        <begin position="6"/>
        <end position="28"/>
    </location>
</feature>
<proteinExistence type="predicted"/>
<dbReference type="EMBL" id="HACM01001677">
    <property type="protein sequence ID" value="CRZ02119.1"/>
    <property type="molecule type" value="Transcribed_RNA"/>
</dbReference>
<sequence>ESRCGIGVAVLLLVVLGFAAPLKVILIFQFEHFTLTCCRSIFNHMLLFGAIFDLFVWLQISEESRLLVFIVVYFLFFFGSLLFPLAPEFLFYSRCFEPIVDCVNRGNFLLYSVHANFIL</sequence>
<reference evidence="2" key="1">
    <citation type="submission" date="2015-04" db="EMBL/GenBank/DDBJ databases">
        <title>The genome sequence of the plant pathogenic Rhizarian Plasmodiophora brassicae reveals insights in its biotrophic life cycle and the origin of chitin synthesis.</title>
        <authorList>
            <person name="Schwelm A."/>
            <person name="Fogelqvist J."/>
            <person name="Knaust A."/>
            <person name="Julke S."/>
            <person name="Lilja T."/>
            <person name="Dhandapani V."/>
            <person name="Bonilla-Rosso G."/>
            <person name="Karlsson M."/>
            <person name="Shevchenko A."/>
            <person name="Choi S.R."/>
            <person name="Kim H.G."/>
            <person name="Park J.Y."/>
            <person name="Lim Y.P."/>
            <person name="Ludwig-Muller J."/>
            <person name="Dixelius C."/>
        </authorList>
    </citation>
    <scope>NUCLEOTIDE SEQUENCE</scope>
    <source>
        <tissue evidence="2">Potato root galls</tissue>
    </source>
</reference>